<reference evidence="1" key="2">
    <citation type="submission" date="2020-05" db="EMBL/GenBank/DDBJ databases">
        <authorList>
            <person name="Kim H.-S."/>
            <person name="Proctor R.H."/>
            <person name="Brown D.W."/>
        </authorList>
    </citation>
    <scope>NUCLEOTIDE SEQUENCE</scope>
    <source>
        <strain evidence="1">NRRL 20472</strain>
    </source>
</reference>
<dbReference type="AlphaFoldDB" id="A0A8H4U4I8"/>
<comment type="caution">
    <text evidence="1">The sequence shown here is derived from an EMBL/GenBank/DDBJ whole genome shotgun (WGS) entry which is preliminary data.</text>
</comment>
<organism evidence="1 2">
    <name type="scientific">Fusarium sarcochroum</name>
    <dbReference type="NCBI Taxonomy" id="1208366"/>
    <lineage>
        <taxon>Eukaryota</taxon>
        <taxon>Fungi</taxon>
        <taxon>Dikarya</taxon>
        <taxon>Ascomycota</taxon>
        <taxon>Pezizomycotina</taxon>
        <taxon>Sordariomycetes</taxon>
        <taxon>Hypocreomycetidae</taxon>
        <taxon>Hypocreales</taxon>
        <taxon>Nectriaceae</taxon>
        <taxon>Fusarium</taxon>
        <taxon>Fusarium lateritium species complex</taxon>
    </lineage>
</organism>
<proteinExistence type="predicted"/>
<accession>A0A8H4U4I8</accession>
<name>A0A8H4U4I8_9HYPO</name>
<reference evidence="1" key="1">
    <citation type="journal article" date="2020" name="BMC Genomics">
        <title>Correction to: Identification and distribution of gene clusters required for synthesis of sphingolipid metabolism inhibitors in diverse species of the filamentous fungus Fusarium.</title>
        <authorList>
            <person name="Kim H.S."/>
            <person name="Lohmar J.M."/>
            <person name="Busman M."/>
            <person name="Brown D.W."/>
            <person name="Naumann T.A."/>
            <person name="Divon H.H."/>
            <person name="Lysoe E."/>
            <person name="Uhlig S."/>
            <person name="Proctor R.H."/>
        </authorList>
    </citation>
    <scope>NUCLEOTIDE SEQUENCE</scope>
    <source>
        <strain evidence="1">NRRL 20472</strain>
    </source>
</reference>
<dbReference type="Proteomes" id="UP000622797">
    <property type="component" value="Unassembled WGS sequence"/>
</dbReference>
<dbReference type="EMBL" id="JABEXW010000151">
    <property type="protein sequence ID" value="KAF4969765.1"/>
    <property type="molecule type" value="Genomic_DNA"/>
</dbReference>
<evidence type="ECO:0000313" key="1">
    <source>
        <dbReference type="EMBL" id="KAF4969765.1"/>
    </source>
</evidence>
<keyword evidence="2" id="KW-1185">Reference proteome</keyword>
<gene>
    <name evidence="1" type="ORF">FSARC_3069</name>
</gene>
<evidence type="ECO:0000313" key="2">
    <source>
        <dbReference type="Proteomes" id="UP000622797"/>
    </source>
</evidence>
<protein>
    <submittedName>
        <fullName evidence="1">Uncharacterized protein</fullName>
    </submittedName>
</protein>
<sequence>MKIYQLIASATLLATHAQACVRLHIDETFDASDRSLTIWEGRLYDNDEPVATASSRVSLNFLGYGTVVFHASNGRDYVVDLHEGPVGGYKAGDVDYGNGHCMKYHSSWRY</sequence>